<evidence type="ECO:0000313" key="2">
    <source>
        <dbReference type="Proteomes" id="UP000515917"/>
    </source>
</evidence>
<reference evidence="1 2" key="1">
    <citation type="submission" date="2018-01" db="EMBL/GenBank/DDBJ databases">
        <title>Genome sequence of Iodobacter sp. strain PCH194 isolated from Indian Trans-Himalaya.</title>
        <authorList>
            <person name="Kumar V."/>
            <person name="Thakur V."/>
            <person name="Kumar S."/>
            <person name="Singh D."/>
        </authorList>
    </citation>
    <scope>NUCLEOTIDE SEQUENCE [LARGE SCALE GENOMIC DNA]</scope>
    <source>
        <strain evidence="1 2">PCH194</strain>
    </source>
</reference>
<gene>
    <name evidence="1" type="ORF">C1H71_13400</name>
</gene>
<dbReference type="RefSeq" id="WP_130106963.1">
    <property type="nucleotide sequence ID" value="NZ_CP025781.1"/>
</dbReference>
<dbReference type="AlphaFoldDB" id="A0A7G3GCN4"/>
<dbReference type="KEGG" id="ifl:C1H71_13400"/>
<name>A0A7G3GCN4_9NEIS</name>
<dbReference type="EMBL" id="CP025781">
    <property type="protein sequence ID" value="QBC44425.1"/>
    <property type="molecule type" value="Genomic_DNA"/>
</dbReference>
<dbReference type="Proteomes" id="UP000515917">
    <property type="component" value="Chromosome"/>
</dbReference>
<protein>
    <submittedName>
        <fullName evidence="1">Uncharacterized protein</fullName>
    </submittedName>
</protein>
<accession>A0A7G3GCN4</accession>
<evidence type="ECO:0000313" key="1">
    <source>
        <dbReference type="EMBL" id="QBC44425.1"/>
    </source>
</evidence>
<sequence>MSRSDQEYIEFCIWQGEEGELSLQTVKIRTARKEHHCMSFSETNSHTITLGQRYRHERARVDGDFWGEWKICLSCMDKWINELEGEESDD</sequence>
<proteinExistence type="predicted"/>
<organism evidence="1 2">
    <name type="scientific">Iodobacter fluviatilis</name>
    <dbReference type="NCBI Taxonomy" id="537"/>
    <lineage>
        <taxon>Bacteria</taxon>
        <taxon>Pseudomonadati</taxon>
        <taxon>Pseudomonadota</taxon>
        <taxon>Betaproteobacteria</taxon>
        <taxon>Neisseriales</taxon>
        <taxon>Chitinibacteraceae</taxon>
        <taxon>Iodobacter</taxon>
    </lineage>
</organism>
<keyword evidence="2" id="KW-1185">Reference proteome</keyword>